<dbReference type="PANTHER" id="PTHR11776">
    <property type="entry name" value="ADENINE PHOSPHORIBOSYLTRANSFERASE"/>
    <property type="match status" value="1"/>
</dbReference>
<dbReference type="GO" id="GO:0003999">
    <property type="term" value="F:adenine phosphoribosyltransferase activity"/>
    <property type="evidence" value="ECO:0007669"/>
    <property type="project" value="TreeGrafter"/>
</dbReference>
<comment type="caution">
    <text evidence="9">The sequence shown here is derived from an EMBL/GenBank/DDBJ whole genome shotgun (WGS) entry which is preliminary data.</text>
</comment>
<evidence type="ECO:0000313" key="9">
    <source>
        <dbReference type="EMBL" id="GAH07539.1"/>
    </source>
</evidence>
<keyword evidence="5" id="KW-0328">Glycosyltransferase</keyword>
<comment type="similarity">
    <text evidence="2">Belongs to the purine/pyrimidine phosphoribosyltransferase family.</text>
</comment>
<organism evidence="9">
    <name type="scientific">marine sediment metagenome</name>
    <dbReference type="NCBI Taxonomy" id="412755"/>
    <lineage>
        <taxon>unclassified sequences</taxon>
        <taxon>metagenomes</taxon>
        <taxon>ecological metagenomes</taxon>
    </lineage>
</organism>
<dbReference type="PANTHER" id="PTHR11776:SF7">
    <property type="entry name" value="PHOSPHORIBOSYLTRANSFERASE DOMAIN-CONTAINING PROTEIN"/>
    <property type="match status" value="1"/>
</dbReference>
<keyword evidence="4" id="KW-0963">Cytoplasm</keyword>
<evidence type="ECO:0000256" key="1">
    <source>
        <dbReference type="ARBA" id="ARBA00004496"/>
    </source>
</evidence>
<name>X1DRF3_9ZZZZ</name>
<evidence type="ECO:0000256" key="2">
    <source>
        <dbReference type="ARBA" id="ARBA00008391"/>
    </source>
</evidence>
<evidence type="ECO:0000256" key="7">
    <source>
        <dbReference type="ARBA" id="ARBA00022726"/>
    </source>
</evidence>
<protein>
    <recommendedName>
        <fullName evidence="10">Phosphoribosyltransferase domain-containing protein</fullName>
    </recommendedName>
</protein>
<dbReference type="EMBL" id="BART01030811">
    <property type="protein sequence ID" value="GAH07539.1"/>
    <property type="molecule type" value="Genomic_DNA"/>
</dbReference>
<dbReference type="InterPro" id="IPR029057">
    <property type="entry name" value="PRTase-like"/>
</dbReference>
<comment type="subcellular location">
    <subcellularLocation>
        <location evidence="1">Cytoplasm</location>
    </subcellularLocation>
</comment>
<feature type="non-terminal residue" evidence="9">
    <location>
        <position position="74"/>
    </location>
</feature>
<comment type="subunit">
    <text evidence="3">Homodimer.</text>
</comment>
<dbReference type="SUPFAM" id="SSF53271">
    <property type="entry name" value="PRTase-like"/>
    <property type="match status" value="1"/>
</dbReference>
<evidence type="ECO:0000256" key="8">
    <source>
        <dbReference type="ARBA" id="ARBA00025704"/>
    </source>
</evidence>
<comment type="pathway">
    <text evidence="8">Purine metabolism.</text>
</comment>
<dbReference type="Gene3D" id="3.40.50.2020">
    <property type="match status" value="1"/>
</dbReference>
<evidence type="ECO:0000256" key="5">
    <source>
        <dbReference type="ARBA" id="ARBA00022676"/>
    </source>
</evidence>
<dbReference type="InterPro" id="IPR050120">
    <property type="entry name" value="Adenine_PRTase"/>
</dbReference>
<keyword evidence="7" id="KW-0660">Purine salvage</keyword>
<evidence type="ECO:0000256" key="6">
    <source>
        <dbReference type="ARBA" id="ARBA00022679"/>
    </source>
</evidence>
<dbReference type="GO" id="GO:0006166">
    <property type="term" value="P:purine ribonucleoside salvage"/>
    <property type="evidence" value="ECO:0007669"/>
    <property type="project" value="UniProtKB-KW"/>
</dbReference>
<proteinExistence type="inferred from homology"/>
<dbReference type="GO" id="GO:0005737">
    <property type="term" value="C:cytoplasm"/>
    <property type="evidence" value="ECO:0007669"/>
    <property type="project" value="UniProtKB-SubCell"/>
</dbReference>
<evidence type="ECO:0000256" key="4">
    <source>
        <dbReference type="ARBA" id="ARBA00022490"/>
    </source>
</evidence>
<dbReference type="InterPro" id="IPR000836">
    <property type="entry name" value="PRTase_dom"/>
</dbReference>
<evidence type="ECO:0008006" key="10">
    <source>
        <dbReference type="Google" id="ProtNLM"/>
    </source>
</evidence>
<evidence type="ECO:0000256" key="3">
    <source>
        <dbReference type="ARBA" id="ARBA00011738"/>
    </source>
</evidence>
<dbReference type="CDD" id="cd06223">
    <property type="entry name" value="PRTases_typeI"/>
    <property type="match status" value="1"/>
</dbReference>
<gene>
    <name evidence="9" type="ORF">S01H4_53673</name>
</gene>
<accession>X1DRF3</accession>
<sequence>MEHLKEKIRSVPDFPKKGILFRDITTLIGDREAFGELIETLAKRYDNKKVDVVASVEARGFILGGALAYRLGAG</sequence>
<keyword evidence="6" id="KW-0808">Transferase</keyword>
<dbReference type="AlphaFoldDB" id="X1DRF3"/>
<reference evidence="9" key="1">
    <citation type="journal article" date="2014" name="Front. Microbiol.">
        <title>High frequency of phylogenetically diverse reductive dehalogenase-homologous genes in deep subseafloor sedimentary metagenomes.</title>
        <authorList>
            <person name="Kawai M."/>
            <person name="Futagami T."/>
            <person name="Toyoda A."/>
            <person name="Takaki Y."/>
            <person name="Nishi S."/>
            <person name="Hori S."/>
            <person name="Arai W."/>
            <person name="Tsubouchi T."/>
            <person name="Morono Y."/>
            <person name="Uchiyama I."/>
            <person name="Ito T."/>
            <person name="Fujiyama A."/>
            <person name="Inagaki F."/>
            <person name="Takami H."/>
        </authorList>
    </citation>
    <scope>NUCLEOTIDE SEQUENCE</scope>
    <source>
        <strain evidence="9">Expedition CK06-06</strain>
    </source>
</reference>